<dbReference type="AlphaFoldDB" id="A0A085ML87"/>
<evidence type="ECO:0000313" key="4">
    <source>
        <dbReference type="EMBL" id="KFD57983.1"/>
    </source>
</evidence>
<evidence type="ECO:0000256" key="3">
    <source>
        <dbReference type="PROSITE-ProRule" id="PRU00221"/>
    </source>
</evidence>
<dbReference type="InterPro" id="IPR036322">
    <property type="entry name" value="WD40_repeat_dom_sf"/>
</dbReference>
<keyword evidence="1 3" id="KW-0853">WD repeat</keyword>
<proteinExistence type="predicted"/>
<dbReference type="GO" id="GO:0080008">
    <property type="term" value="C:Cul4-RING E3 ubiquitin ligase complex"/>
    <property type="evidence" value="ECO:0007669"/>
    <property type="project" value="TreeGrafter"/>
</dbReference>
<name>A0A085ML87_9BILA</name>
<dbReference type="SUPFAM" id="SSF50978">
    <property type="entry name" value="WD40 repeat-like"/>
    <property type="match status" value="1"/>
</dbReference>
<dbReference type="InterPro" id="IPR015943">
    <property type="entry name" value="WD40/YVTN_repeat-like_dom_sf"/>
</dbReference>
<sequence>MSNSDSNSSVASGNDAGDLVLSDIEGYYVNTRTGRYYRLASSENMVSGIPNWSDLVGAPAPPVNSAKSTRAGRYDWRDYLEGPVLRRRHPERIENLPFQRLLQIMPYERVDSITVDKSVTALQWKRYGAQRVTRTDLRKRADMGDFKYASHMVACYEDENPVIFSVLKRRGSDGNHIGVVRIRAERSSSGRKEASISHQETRLHSICDGVVSAFTVRNIMNGEAWQRNGHCFCAYVGIVPFPETGSKVARCIFDNSGELIQTHYMKMVNTVKSVTSGPMSAQAIVGTENSLLLYDFNSKLNVWSIPFLEPVQAVACKDYSYELFAASGRQGILALDIREGISHFCFGLDASHCCSMQLVGDDRHLITSHFGGDLLVYDLRMRRPVDAYKEHVNTTNWTLPVAVDIRDRTVAAAGSDGVIRVWSLHSAELFASLKPPYRVREECQVPRFVHGDTWCGNARFPAVLACWMNVMQLSELSAPQVVVYSDDE</sequence>
<dbReference type="InterPro" id="IPR001680">
    <property type="entry name" value="WD40_rpt"/>
</dbReference>
<dbReference type="EMBL" id="KL363186">
    <property type="protein sequence ID" value="KFD57983.1"/>
    <property type="molecule type" value="Genomic_DNA"/>
</dbReference>
<dbReference type="PROSITE" id="PS50082">
    <property type="entry name" value="WD_REPEATS_2"/>
    <property type="match status" value="1"/>
</dbReference>
<keyword evidence="5" id="KW-1185">Reference proteome</keyword>
<dbReference type="Gene3D" id="2.130.10.10">
    <property type="entry name" value="YVTN repeat-like/Quinoprotein amine dehydrogenase"/>
    <property type="match status" value="1"/>
</dbReference>
<protein>
    <recommendedName>
        <fullName evidence="6">WD domain, G-beta repeat protein</fullName>
    </recommendedName>
</protein>
<dbReference type="Pfam" id="PF23761">
    <property type="entry name" value="Beta-prop_DCAF4"/>
    <property type="match status" value="1"/>
</dbReference>
<evidence type="ECO:0000256" key="1">
    <source>
        <dbReference type="ARBA" id="ARBA00022574"/>
    </source>
</evidence>
<gene>
    <name evidence="4" type="ORF">M513_01216</name>
</gene>
<dbReference type="PANTHER" id="PTHR44472:SF1">
    <property type="entry name" value="DDB1 AND CUL4 ASSOCIATED FACTOR 4"/>
    <property type="match status" value="1"/>
</dbReference>
<dbReference type="Proteomes" id="UP000030764">
    <property type="component" value="Unassembled WGS sequence"/>
</dbReference>
<evidence type="ECO:0000256" key="2">
    <source>
        <dbReference type="ARBA" id="ARBA00022737"/>
    </source>
</evidence>
<reference evidence="4 5" key="1">
    <citation type="journal article" date="2014" name="Nat. Genet.">
        <title>Genome and transcriptome of the porcine whipworm Trichuris suis.</title>
        <authorList>
            <person name="Jex A.R."/>
            <person name="Nejsum P."/>
            <person name="Schwarz E.M."/>
            <person name="Hu L."/>
            <person name="Young N.D."/>
            <person name="Hall R.S."/>
            <person name="Korhonen P.K."/>
            <person name="Liao S."/>
            <person name="Thamsborg S."/>
            <person name="Xia J."/>
            <person name="Xu P."/>
            <person name="Wang S."/>
            <person name="Scheerlinck J.P."/>
            <person name="Hofmann A."/>
            <person name="Sternberg P.W."/>
            <person name="Wang J."/>
            <person name="Gasser R.B."/>
        </authorList>
    </citation>
    <scope>NUCLEOTIDE SEQUENCE [LARGE SCALE GENOMIC DNA]</scope>
    <source>
        <strain evidence="4">DCEP-RM93M</strain>
    </source>
</reference>
<evidence type="ECO:0008006" key="6">
    <source>
        <dbReference type="Google" id="ProtNLM"/>
    </source>
</evidence>
<keyword evidence="2" id="KW-0677">Repeat</keyword>
<evidence type="ECO:0000313" key="5">
    <source>
        <dbReference type="Proteomes" id="UP000030764"/>
    </source>
</evidence>
<dbReference type="InterPro" id="IPR052254">
    <property type="entry name" value="CUL4-DDB1_E3_ligase_receptor"/>
</dbReference>
<dbReference type="PANTHER" id="PTHR44472">
    <property type="entry name" value="DDB1- AND CUL4-ASSOCIATED FACTOR 4-RELATED"/>
    <property type="match status" value="1"/>
</dbReference>
<organism evidence="4 5">
    <name type="scientific">Trichuris suis</name>
    <name type="common">pig whipworm</name>
    <dbReference type="NCBI Taxonomy" id="68888"/>
    <lineage>
        <taxon>Eukaryota</taxon>
        <taxon>Metazoa</taxon>
        <taxon>Ecdysozoa</taxon>
        <taxon>Nematoda</taxon>
        <taxon>Enoplea</taxon>
        <taxon>Dorylaimia</taxon>
        <taxon>Trichinellida</taxon>
        <taxon>Trichuridae</taxon>
        <taxon>Trichuris</taxon>
    </lineage>
</organism>
<feature type="repeat" description="WD" evidence="3">
    <location>
        <begin position="410"/>
        <end position="432"/>
    </location>
</feature>
<accession>A0A085ML87</accession>